<protein>
    <recommendedName>
        <fullName evidence="2">Membrane transporter protein</fullName>
    </recommendedName>
</protein>
<dbReference type="EMBL" id="CADCTR010001129">
    <property type="protein sequence ID" value="CAA9282739.1"/>
    <property type="molecule type" value="Genomic_DNA"/>
</dbReference>
<evidence type="ECO:0000313" key="1">
    <source>
        <dbReference type="EMBL" id="CAA9282739.1"/>
    </source>
</evidence>
<accession>A0A6J4JMS0</accession>
<dbReference type="AlphaFoldDB" id="A0A6J4JMS0"/>
<name>A0A6J4JMS0_9CHLR</name>
<sequence length="77" mass="7786">MPLEVIFVLLATSAAFTISAAAGLGGSLILVPALALVLGTKEGVALAALLLALNNVVKVFAYRQTIPLAKSALVIVL</sequence>
<feature type="non-terminal residue" evidence="1">
    <location>
        <position position="77"/>
    </location>
</feature>
<evidence type="ECO:0008006" key="2">
    <source>
        <dbReference type="Google" id="ProtNLM"/>
    </source>
</evidence>
<proteinExistence type="predicted"/>
<gene>
    <name evidence="1" type="ORF">AVDCRST_MAG93-3301</name>
</gene>
<organism evidence="1">
    <name type="scientific">uncultured Chloroflexia bacterium</name>
    <dbReference type="NCBI Taxonomy" id="1672391"/>
    <lineage>
        <taxon>Bacteria</taxon>
        <taxon>Bacillati</taxon>
        <taxon>Chloroflexota</taxon>
        <taxon>Chloroflexia</taxon>
        <taxon>environmental samples</taxon>
    </lineage>
</organism>
<reference evidence="1" key="1">
    <citation type="submission" date="2020-02" db="EMBL/GenBank/DDBJ databases">
        <authorList>
            <person name="Meier V. D."/>
        </authorList>
    </citation>
    <scope>NUCLEOTIDE SEQUENCE</scope>
    <source>
        <strain evidence="1">AVDCRST_MAG93</strain>
    </source>
</reference>